<dbReference type="CDD" id="cd02440">
    <property type="entry name" value="AdoMet_MTases"/>
    <property type="match status" value="1"/>
</dbReference>
<dbReference type="SUPFAM" id="SSF53335">
    <property type="entry name" value="S-adenosyl-L-methionine-dependent methyltransferases"/>
    <property type="match status" value="1"/>
</dbReference>
<dbReference type="GO" id="GO:0008757">
    <property type="term" value="F:S-adenosylmethionine-dependent methyltransferase activity"/>
    <property type="evidence" value="ECO:0007669"/>
    <property type="project" value="InterPro"/>
</dbReference>
<dbReference type="PANTHER" id="PTHR43591">
    <property type="entry name" value="METHYLTRANSFERASE"/>
    <property type="match status" value="1"/>
</dbReference>
<dbReference type="KEGG" id="tee:Tel_02895"/>
<dbReference type="STRING" id="1748243.Tel_02895"/>
<keyword evidence="1" id="KW-0472">Membrane</keyword>
<keyword evidence="1" id="KW-0812">Transmembrane</keyword>
<dbReference type="InterPro" id="IPR029063">
    <property type="entry name" value="SAM-dependent_MTases_sf"/>
</dbReference>
<name>A0A0S2TAJ7_9GAMM</name>
<gene>
    <name evidence="3" type="ORF">Tel_02895</name>
</gene>
<protein>
    <recommendedName>
        <fullName evidence="2">Methyltransferase type 11 domain-containing protein</fullName>
    </recommendedName>
</protein>
<accession>A0A0S2TAJ7</accession>
<proteinExistence type="predicted"/>
<keyword evidence="1" id="KW-1133">Transmembrane helix</keyword>
<evidence type="ECO:0000256" key="1">
    <source>
        <dbReference type="SAM" id="Phobius"/>
    </source>
</evidence>
<dbReference type="EMBL" id="CP013099">
    <property type="protein sequence ID" value="ALP52176.1"/>
    <property type="molecule type" value="Genomic_DNA"/>
</dbReference>
<feature type="transmembrane region" description="Helical" evidence="1">
    <location>
        <begin position="199"/>
        <end position="217"/>
    </location>
</feature>
<dbReference type="AlphaFoldDB" id="A0A0S2TAJ7"/>
<dbReference type="Proteomes" id="UP000055136">
    <property type="component" value="Chromosome"/>
</dbReference>
<dbReference type="Pfam" id="PF08241">
    <property type="entry name" value="Methyltransf_11"/>
    <property type="match status" value="1"/>
</dbReference>
<evidence type="ECO:0000313" key="3">
    <source>
        <dbReference type="EMBL" id="ALP52176.1"/>
    </source>
</evidence>
<organism evidence="3 4">
    <name type="scientific">Candidatus Tenderia electrophaga</name>
    <dbReference type="NCBI Taxonomy" id="1748243"/>
    <lineage>
        <taxon>Bacteria</taxon>
        <taxon>Pseudomonadati</taxon>
        <taxon>Pseudomonadota</taxon>
        <taxon>Gammaproteobacteria</taxon>
        <taxon>Candidatus Tenderiales</taxon>
        <taxon>Candidatus Tenderiaceae</taxon>
        <taxon>Candidatus Tenderia</taxon>
    </lineage>
</organism>
<feature type="domain" description="Methyltransferase type 11" evidence="2">
    <location>
        <begin position="31"/>
        <end position="117"/>
    </location>
</feature>
<evidence type="ECO:0000313" key="4">
    <source>
        <dbReference type="Proteomes" id="UP000055136"/>
    </source>
</evidence>
<evidence type="ECO:0000259" key="2">
    <source>
        <dbReference type="Pfam" id="PF08241"/>
    </source>
</evidence>
<reference evidence="3" key="1">
    <citation type="submission" date="2015-10" db="EMBL/GenBank/DDBJ databases">
        <title>Description of Candidatus Tenderia electrophaga gen. nov, sp. nov., an Uncultivated Electroautotroph from a Biocathode Enrichment.</title>
        <authorList>
            <person name="Eddie B.J."/>
            <person name="Malanoski A.P."/>
            <person name="Wang Z."/>
            <person name="Hall R.J."/>
            <person name="Oh S.D."/>
            <person name="Heiner C."/>
            <person name="Lin B."/>
            <person name="Strycharz-Glaven S.M."/>
        </authorList>
    </citation>
    <scope>NUCLEOTIDE SEQUENCE [LARGE SCALE GENOMIC DNA]</scope>
    <source>
        <strain evidence="3">NRL1</strain>
    </source>
</reference>
<keyword evidence="4" id="KW-1185">Reference proteome</keyword>
<dbReference type="InterPro" id="IPR013216">
    <property type="entry name" value="Methyltransf_11"/>
</dbReference>
<sequence length="284" mass="32190">MKFSGTHKISDFVAAFIKHHQAEIRSKTVVDLPAGEGVSSGLLRDAGAEVHAYDLFPAVFKAQGVECQKADLMSALPIGDGFADMVLCQEGIEHLPNQHLALKELSRILKPGGRLILTTPNYSNMRSRFSYLFSESEMYKLMPPNEIDSVWFSDPRSGSSQIYFGHVFSIGIQRLRLLALLAGLKIRKIHHHRANNTSVVLLLLTYPFVFWVNYAAYRRAMRKRKDIEYENRKRIFGEVFRLGIDPRILVEADLFVEFEKVTDADAALKEIQYFHKLGVSSAND</sequence>
<dbReference type="Gene3D" id="3.40.50.150">
    <property type="entry name" value="Vaccinia Virus protein VP39"/>
    <property type="match status" value="1"/>
</dbReference>